<sequence>MWILGSTGLKLDFISTRLTYINQTTGAVQNDHYDELADYIRSNIQYRRPFYHHSEQLKQRLYELIKMSTNFTHIGQEIFEYLYYSEY</sequence>
<evidence type="ECO:0000313" key="1">
    <source>
        <dbReference type="EMBL" id="CAF0957406.1"/>
    </source>
</evidence>
<proteinExistence type="predicted"/>
<reference evidence="1" key="1">
    <citation type="submission" date="2021-02" db="EMBL/GenBank/DDBJ databases">
        <authorList>
            <person name="Nowell W R."/>
        </authorList>
    </citation>
    <scope>NUCLEOTIDE SEQUENCE</scope>
</reference>
<dbReference type="Proteomes" id="UP000681722">
    <property type="component" value="Unassembled WGS sequence"/>
</dbReference>
<gene>
    <name evidence="1" type="ORF">GPM918_LOCUS11572</name>
    <name evidence="2" type="ORF">SRO942_LOCUS11570</name>
</gene>
<protein>
    <submittedName>
        <fullName evidence="1">Uncharacterized protein</fullName>
    </submittedName>
</protein>
<dbReference type="EMBL" id="CAJOBC010002418">
    <property type="protein sequence ID" value="CAF3732241.1"/>
    <property type="molecule type" value="Genomic_DNA"/>
</dbReference>
<keyword evidence="3" id="KW-1185">Reference proteome</keyword>
<evidence type="ECO:0000313" key="3">
    <source>
        <dbReference type="Proteomes" id="UP000663829"/>
    </source>
</evidence>
<evidence type="ECO:0000313" key="2">
    <source>
        <dbReference type="EMBL" id="CAF3732241.1"/>
    </source>
</evidence>
<dbReference type="AlphaFoldDB" id="A0A814DRU4"/>
<name>A0A814DRU4_9BILA</name>
<accession>A0A814DRU4</accession>
<dbReference type="Proteomes" id="UP000663829">
    <property type="component" value="Unassembled WGS sequence"/>
</dbReference>
<comment type="caution">
    <text evidence="1">The sequence shown here is derived from an EMBL/GenBank/DDBJ whole genome shotgun (WGS) entry which is preliminary data.</text>
</comment>
<organism evidence="1 3">
    <name type="scientific">Didymodactylos carnosus</name>
    <dbReference type="NCBI Taxonomy" id="1234261"/>
    <lineage>
        <taxon>Eukaryota</taxon>
        <taxon>Metazoa</taxon>
        <taxon>Spiralia</taxon>
        <taxon>Gnathifera</taxon>
        <taxon>Rotifera</taxon>
        <taxon>Eurotatoria</taxon>
        <taxon>Bdelloidea</taxon>
        <taxon>Philodinida</taxon>
        <taxon>Philodinidae</taxon>
        <taxon>Didymodactylos</taxon>
    </lineage>
</organism>
<dbReference type="EMBL" id="CAJNOQ010002419">
    <property type="protein sequence ID" value="CAF0957406.1"/>
    <property type="molecule type" value="Genomic_DNA"/>
</dbReference>